<feature type="region of interest" description="Disordered" evidence="1">
    <location>
        <begin position="30"/>
        <end position="86"/>
    </location>
</feature>
<evidence type="ECO:0000313" key="2">
    <source>
        <dbReference type="EMBL" id="CZR58423.1"/>
    </source>
</evidence>
<keyword evidence="3" id="KW-1185">Reference proteome</keyword>
<gene>
    <name evidence="2" type="ORF">PAC_08315</name>
</gene>
<reference evidence="2 3" key="1">
    <citation type="submission" date="2016-03" db="EMBL/GenBank/DDBJ databases">
        <authorList>
            <person name="Ploux O."/>
        </authorList>
    </citation>
    <scope>NUCLEOTIDE SEQUENCE [LARGE SCALE GENOMIC DNA]</scope>
    <source>
        <strain evidence="2 3">UAMH 11012</strain>
    </source>
</reference>
<dbReference type="AlphaFoldDB" id="A0A1L7X081"/>
<dbReference type="Proteomes" id="UP000184330">
    <property type="component" value="Unassembled WGS sequence"/>
</dbReference>
<protein>
    <submittedName>
        <fullName evidence="2">Uncharacterized protein</fullName>
    </submittedName>
</protein>
<organism evidence="2 3">
    <name type="scientific">Phialocephala subalpina</name>
    <dbReference type="NCBI Taxonomy" id="576137"/>
    <lineage>
        <taxon>Eukaryota</taxon>
        <taxon>Fungi</taxon>
        <taxon>Dikarya</taxon>
        <taxon>Ascomycota</taxon>
        <taxon>Pezizomycotina</taxon>
        <taxon>Leotiomycetes</taxon>
        <taxon>Helotiales</taxon>
        <taxon>Mollisiaceae</taxon>
        <taxon>Phialocephala</taxon>
        <taxon>Phialocephala fortinii species complex</taxon>
    </lineage>
</organism>
<name>A0A1L7X081_9HELO</name>
<evidence type="ECO:0000313" key="3">
    <source>
        <dbReference type="Proteomes" id="UP000184330"/>
    </source>
</evidence>
<proteinExistence type="predicted"/>
<sequence>MSTTSSSNWTTYDGYIPKVAARDRANGLQPYKAPRSFAREALPPREPYKVPRMPPPASTSTYNAPKTKETRESAGSRNHVAETGYW</sequence>
<accession>A0A1L7X081</accession>
<evidence type="ECO:0000256" key="1">
    <source>
        <dbReference type="SAM" id="MobiDB-lite"/>
    </source>
</evidence>
<dbReference type="EMBL" id="FJOG01000012">
    <property type="protein sequence ID" value="CZR58423.1"/>
    <property type="molecule type" value="Genomic_DNA"/>
</dbReference>